<reference evidence="1 2" key="1">
    <citation type="journal article" date="2016" name="Nat. Commun.">
        <title>Thousands of microbial genomes shed light on interconnected biogeochemical processes in an aquifer system.</title>
        <authorList>
            <person name="Anantharaman K."/>
            <person name="Brown C.T."/>
            <person name="Hug L.A."/>
            <person name="Sharon I."/>
            <person name="Castelle C.J."/>
            <person name="Probst A.J."/>
            <person name="Thomas B.C."/>
            <person name="Singh A."/>
            <person name="Wilkins M.J."/>
            <person name="Karaoz U."/>
            <person name="Brodie E.L."/>
            <person name="Williams K.H."/>
            <person name="Hubbard S.S."/>
            <person name="Banfield J.F."/>
        </authorList>
    </citation>
    <scope>NUCLEOTIDE SEQUENCE [LARGE SCALE GENOMIC DNA]</scope>
</reference>
<gene>
    <name evidence="1" type="ORF">A2112_01840</name>
</gene>
<dbReference type="AlphaFoldDB" id="A0A1F7WM03"/>
<evidence type="ECO:0000313" key="2">
    <source>
        <dbReference type="Proteomes" id="UP000177091"/>
    </source>
</evidence>
<evidence type="ECO:0000313" key="1">
    <source>
        <dbReference type="EMBL" id="OGM03577.1"/>
    </source>
</evidence>
<dbReference type="EMBL" id="MGFK01000034">
    <property type="protein sequence ID" value="OGM03577.1"/>
    <property type="molecule type" value="Genomic_DNA"/>
</dbReference>
<organism evidence="1 2">
    <name type="scientific">Candidatus Woesebacteria bacterium GWA1_42_12</name>
    <dbReference type="NCBI Taxonomy" id="1802472"/>
    <lineage>
        <taxon>Bacteria</taxon>
        <taxon>Candidatus Woeseibacteriota</taxon>
    </lineage>
</organism>
<dbReference type="Proteomes" id="UP000177091">
    <property type="component" value="Unassembled WGS sequence"/>
</dbReference>
<name>A0A1F7WM03_9BACT</name>
<proteinExistence type="predicted"/>
<protein>
    <submittedName>
        <fullName evidence="1">Uncharacterized protein</fullName>
    </submittedName>
</protein>
<sequence length="141" mass="16261">MLQSLQVTALKKDKEKMTIYQVKRSDIQTLIGVFKFKPIEVRELRDGKHVIFHNGVEIPITITGGFVTIHFAEKKGDLREVRVSGMVDEWELTGKGPMRDVMVMAEKDHSPLHIYADENGVSLLIEKHCSEPRSFDWARRR</sequence>
<accession>A0A1F7WM03</accession>
<comment type="caution">
    <text evidence="1">The sequence shown here is derived from an EMBL/GenBank/DDBJ whole genome shotgun (WGS) entry which is preliminary data.</text>
</comment>